<dbReference type="Proteomes" id="UP001163359">
    <property type="component" value="Segment"/>
</dbReference>
<evidence type="ECO:0000313" key="2">
    <source>
        <dbReference type="Proteomes" id="UP001163359"/>
    </source>
</evidence>
<name>A0A9X9JPQ5_9CAUD</name>
<protein>
    <submittedName>
        <fullName evidence="1">Uncharacterized protein</fullName>
    </submittedName>
</protein>
<gene>
    <name evidence="1" type="ORF">AIIMSE5_002</name>
</gene>
<accession>A0A9X9JPQ5</accession>
<organism evidence="1 2">
    <name type="scientific">Acinetobacter phage AIIMS-AbE5-RC</name>
    <dbReference type="NCBI Taxonomy" id="2981552"/>
    <lineage>
        <taxon>Viruses</taxon>
        <taxon>Duplodnaviria</taxon>
        <taxon>Heunggongvirae</taxon>
        <taxon>Uroviricota</taxon>
        <taxon>Caudoviricetes</taxon>
        <taxon>Autographivirales</taxon>
        <taxon>Autoscriptoviridae</taxon>
        <taxon>Beijerinckvirinae</taxon>
        <taxon>Friunavirus</taxon>
        <taxon>Friunavirus AIIMSAbE5RC</taxon>
    </lineage>
</organism>
<sequence>MYEAGMDDIQLEGKTYYTYNRIAKPIGKALSKCLEDTVPKTSEMIK</sequence>
<proteinExistence type="predicted"/>
<reference evidence="1" key="1">
    <citation type="submission" date="2022-08" db="EMBL/GenBank/DDBJ databases">
        <authorList>
            <person name="Rathor N."/>
            <person name="Chaudhry R."/>
        </authorList>
    </citation>
    <scope>NUCLEOTIDE SEQUENCE</scope>
</reference>
<evidence type="ECO:0000313" key="1">
    <source>
        <dbReference type="EMBL" id="UYD72349.1"/>
    </source>
</evidence>
<keyword evidence="2" id="KW-1185">Reference proteome</keyword>
<dbReference type="EMBL" id="OP291336">
    <property type="protein sequence ID" value="UYD72349.1"/>
    <property type="molecule type" value="Genomic_DNA"/>
</dbReference>